<keyword evidence="2" id="KW-0547">Nucleotide-binding</keyword>
<comment type="caution">
    <text evidence="2">The sequence shown here is derived from an EMBL/GenBank/DDBJ whole genome shotgun (WGS) entry which is preliminary data.</text>
</comment>
<dbReference type="PANTHER" id="PTHR10887:SF495">
    <property type="entry name" value="HELICASE SENATAXIN ISOFORM X1-RELATED"/>
    <property type="match status" value="1"/>
</dbReference>
<dbReference type="Pfam" id="PF13086">
    <property type="entry name" value="AAA_11"/>
    <property type="match status" value="2"/>
</dbReference>
<dbReference type="CDD" id="cd18808">
    <property type="entry name" value="SF1_C_Upf1"/>
    <property type="match status" value="1"/>
</dbReference>
<keyword evidence="2" id="KW-0067">ATP-binding</keyword>
<protein>
    <submittedName>
        <fullName evidence="2">DNA helicase</fullName>
    </submittedName>
</protein>
<evidence type="ECO:0000313" key="3">
    <source>
        <dbReference type="Proteomes" id="UP000260983"/>
    </source>
</evidence>
<proteinExistence type="predicted"/>
<keyword evidence="2" id="KW-0347">Helicase</keyword>
<dbReference type="PANTHER" id="PTHR10887">
    <property type="entry name" value="DNA2/NAM7 HELICASE FAMILY"/>
    <property type="match status" value="1"/>
</dbReference>
<evidence type="ECO:0000259" key="1">
    <source>
        <dbReference type="PROSITE" id="PS51192"/>
    </source>
</evidence>
<dbReference type="Gene3D" id="2.40.30.270">
    <property type="match status" value="1"/>
</dbReference>
<evidence type="ECO:0000313" key="2">
    <source>
        <dbReference type="EMBL" id="RGN31187.1"/>
    </source>
</evidence>
<dbReference type="GO" id="GO:0004386">
    <property type="term" value="F:helicase activity"/>
    <property type="evidence" value="ECO:0007669"/>
    <property type="project" value="UniProtKB-KW"/>
</dbReference>
<reference evidence="2 3" key="1">
    <citation type="submission" date="2018-08" db="EMBL/GenBank/DDBJ databases">
        <title>A genome reference for cultivated species of the human gut microbiota.</title>
        <authorList>
            <person name="Zou Y."/>
            <person name="Xue W."/>
            <person name="Luo G."/>
        </authorList>
    </citation>
    <scope>NUCLEOTIDE SEQUENCE [LARGE SCALE GENOMIC DNA]</scope>
    <source>
        <strain evidence="2 3">OM05-15BH</strain>
    </source>
</reference>
<dbReference type="AlphaFoldDB" id="A0A3E5B0S6"/>
<organism evidence="2 3">
    <name type="scientific">Bacteroides oleiciplenus</name>
    <dbReference type="NCBI Taxonomy" id="626931"/>
    <lineage>
        <taxon>Bacteria</taxon>
        <taxon>Pseudomonadati</taxon>
        <taxon>Bacteroidota</taxon>
        <taxon>Bacteroidia</taxon>
        <taxon>Bacteroidales</taxon>
        <taxon>Bacteroidaceae</taxon>
        <taxon>Bacteroides</taxon>
    </lineage>
</organism>
<dbReference type="InterPro" id="IPR027417">
    <property type="entry name" value="P-loop_NTPase"/>
</dbReference>
<dbReference type="PROSITE" id="PS51192">
    <property type="entry name" value="HELICASE_ATP_BIND_1"/>
    <property type="match status" value="1"/>
</dbReference>
<dbReference type="InterPro" id="IPR014001">
    <property type="entry name" value="Helicase_ATP-bd"/>
</dbReference>
<dbReference type="InterPro" id="IPR041679">
    <property type="entry name" value="DNA2/NAM7-like_C"/>
</dbReference>
<dbReference type="InterPro" id="IPR041677">
    <property type="entry name" value="DNA2/NAM7_AAA_11"/>
</dbReference>
<feature type="domain" description="Helicase ATP-binding" evidence="1">
    <location>
        <begin position="708"/>
        <end position="851"/>
    </location>
</feature>
<keyword evidence="2" id="KW-0378">Hydrolase</keyword>
<accession>A0A3E5B0S6</accession>
<dbReference type="InterPro" id="IPR045055">
    <property type="entry name" value="DNA2/NAM7-like"/>
</dbReference>
<name>A0A3E5B0S6_9BACE</name>
<sequence length="1141" mass="130253">MKEDYHFLLTVCQDENIPLTAAYRQLREFLERLCRTQMPDGSLQMTDLSARISFVASKAGLSVVEQNRLHTFRLTSNAVLNRQAEPLRENLLRDVKTLAFFVKRLTGEDIPVALYRLLPRADATYIVAPPAKERIRRMRVCFQYADDTYLYVSPVDTVADEPLRVRYNVPQVNEEFAETCQLLWRHAQVNLLDVAVDEAGILTPSFIILEPDYLLDISSLAECFKDYGHHPANYLLARLQTPDNTRPLLLGNIANLFLDEWIYAKEEPDYLTCMKKAFRTYSIELAACADLLDREKEKEFFADCKRHFDHIRQTVTETFRAPGYELDKTDAVLEPTYICEALGLQGRLDYMQRDMSSFIEMKSGKADEYSIRGKVEPKENNKVQMLLYQAVLEYSMGMDHRKVKAYLLYTRYPLLYPARPSWAMVRRVMDVRNRIVANEYGMQLRNSPHYTAERLKDINPDTLNERHLDNTLWKRFLYPSIDAVAQRIRTLTPLEQCYFYTLYNFITKELYTSKSGDIDYEGRAGAAALWLSTLEEKCESGEILYDLTIKENHAADLHKAYLILARTNHDAEHGTCRSESSFACSPQALPNFREGDAIVLYQRNNDADNVTNKMVFKGNIERITDRDIRIRLRASQQNTSVLPLDSRYAIEHDFMDTSFRSMYLGLSAFLSANKNRRDLLLFQREPEFDASFDARIAAAPDDFSRITLKAQAAKDYFLLVGPPGTGKTSRALRGMVEAFYREGKQILLLSYTNRAVDEICKTLSAITPGIDFIRIGSELSCDTPFRSHLIENVLEPCSTRREVHVRIDRCRVFVGTVSTFSSKTELFRLKTFDVAIVDEATQILEPQLLGLLCARNVAGENAIGKFILIGDHKQLPAVVLQSESQSEVCEDCLHSIGLHNLKDSLFERLYRKVASTTNHLSLTTHHFHDILCRQGRMNVEVARFPNRAFYGGLLEIVGLPHQQGELTLAPGLEDDEFADILVRRVAFLPSVAEAASQSAKTNHFEAQLVARLAIAVYRQYEAAGFDFQPALTLGVITPYRSQIALIKSEIAALGIPALDDILVDTVERFQGSERDVIIYSFCVNRSYQLKFLANLTEEGGVWIDRKLNVALTRARKQLFMTGVPHLLRQNPIYADLLDTVL</sequence>
<dbReference type="Proteomes" id="UP000260983">
    <property type="component" value="Unassembled WGS sequence"/>
</dbReference>
<dbReference type="Pfam" id="PF13087">
    <property type="entry name" value="AAA_12"/>
    <property type="match status" value="1"/>
</dbReference>
<dbReference type="SUPFAM" id="SSF52540">
    <property type="entry name" value="P-loop containing nucleoside triphosphate hydrolases"/>
    <property type="match status" value="1"/>
</dbReference>
<gene>
    <name evidence="2" type="ORF">DXB65_21725</name>
</gene>
<dbReference type="EMBL" id="QSUL01000021">
    <property type="protein sequence ID" value="RGN31187.1"/>
    <property type="molecule type" value="Genomic_DNA"/>
</dbReference>
<dbReference type="Gene3D" id="3.40.50.300">
    <property type="entry name" value="P-loop containing nucleotide triphosphate hydrolases"/>
    <property type="match status" value="3"/>
</dbReference>
<dbReference type="InterPro" id="IPR047187">
    <property type="entry name" value="SF1_C_Upf1"/>
</dbReference>
<dbReference type="RefSeq" id="WP_117725536.1">
    <property type="nucleotide sequence ID" value="NZ_QSUL01000021.1"/>
</dbReference>